<reference evidence="1 2" key="1">
    <citation type="submission" date="2016-10" db="EMBL/GenBank/DDBJ databases">
        <authorList>
            <person name="de Groot N.N."/>
        </authorList>
    </citation>
    <scope>NUCLEOTIDE SEQUENCE [LARGE SCALE GENOMIC DNA]</scope>
    <source>
        <strain evidence="1 2">DSM 10495</strain>
    </source>
</reference>
<sequence>MHTVRKAVSINLRARLFTPNSRRAVTWLLARRAAECFTES</sequence>
<accession>A0A1H4JUZ9</accession>
<dbReference type="AlphaFoldDB" id="A0A1H4JUZ9"/>
<dbReference type="EMBL" id="FNSN01000003">
    <property type="protein sequence ID" value="SEB49967.1"/>
    <property type="molecule type" value="Genomic_DNA"/>
</dbReference>
<name>A0A1H4JUZ9_9MICC</name>
<evidence type="ECO:0000313" key="2">
    <source>
        <dbReference type="Proteomes" id="UP000182652"/>
    </source>
</evidence>
<keyword evidence="2" id="KW-1185">Reference proteome</keyword>
<protein>
    <submittedName>
        <fullName evidence="1">Uncharacterized protein</fullName>
    </submittedName>
</protein>
<evidence type="ECO:0000313" key="1">
    <source>
        <dbReference type="EMBL" id="SEB49967.1"/>
    </source>
</evidence>
<dbReference type="STRING" id="156980.SAMN04489745_0392"/>
<proteinExistence type="predicted"/>
<gene>
    <name evidence="1" type="ORF">SAMN04489745_0392</name>
</gene>
<organism evidence="1 2">
    <name type="scientific">Arthrobacter woluwensis</name>
    <dbReference type="NCBI Taxonomy" id="156980"/>
    <lineage>
        <taxon>Bacteria</taxon>
        <taxon>Bacillati</taxon>
        <taxon>Actinomycetota</taxon>
        <taxon>Actinomycetes</taxon>
        <taxon>Micrococcales</taxon>
        <taxon>Micrococcaceae</taxon>
        <taxon>Arthrobacter</taxon>
    </lineage>
</organism>
<dbReference type="Proteomes" id="UP000182652">
    <property type="component" value="Unassembled WGS sequence"/>
</dbReference>